<dbReference type="InterPro" id="IPR054508">
    <property type="entry name" value="PIR1-like_C"/>
</dbReference>
<dbReference type="Proteomes" id="UP001302812">
    <property type="component" value="Unassembled WGS sequence"/>
</dbReference>
<dbReference type="EMBL" id="MU853357">
    <property type="protein sequence ID" value="KAK4109256.1"/>
    <property type="molecule type" value="Genomic_DNA"/>
</dbReference>
<keyword evidence="1" id="KW-0732">Signal</keyword>
<evidence type="ECO:0000313" key="3">
    <source>
        <dbReference type="EMBL" id="KAK4109256.1"/>
    </source>
</evidence>
<dbReference type="PANTHER" id="PTHR39613">
    <property type="entry name" value="ANCHORED CELL WALL PROTEIN, PUTATIVE (AFU_ORTHOLOGUE AFUA_4G08960)-RELATED"/>
    <property type="match status" value="1"/>
</dbReference>
<comment type="caution">
    <text evidence="3">The sequence shown here is derived from an EMBL/GenBank/DDBJ whole genome shotgun (WGS) entry which is preliminary data.</text>
</comment>
<protein>
    <recommendedName>
        <fullName evidence="2">Cell wall mannoprotein PIR1-like C-terminal domain-containing protein</fullName>
    </recommendedName>
</protein>
<feature type="domain" description="Cell wall mannoprotein PIR1-like C-terminal" evidence="2">
    <location>
        <begin position="80"/>
        <end position="154"/>
    </location>
</feature>
<dbReference type="RefSeq" id="XP_064666826.1">
    <property type="nucleotide sequence ID" value="XM_064813831.1"/>
</dbReference>
<dbReference type="GeneID" id="89937956"/>
<sequence>MRLLVSLTAATALLPGSAFAAWFPLTRLPRHNKSPSQPPAGCEFTLSSAEPFVCPAGQLQDGQIRLNGSYETASFFITNGGIIDSDGFGCIVTEAPITQFQCDAGKPPTPGFSIDAYNNLLYQGSPSFWACPATDYEYNIYIKPDFGQTKCFPITLKTSGCGAPPLAPTSVHPFTVWVTQTKTVTEDVTQTVTVLTTLPPTSCPVQGNHTSSSSRGPCKHCTKSEGLSILPSSSPSSSALVSPTSVAANESLSHTAISGRGLISKRDLYNDWVTVRDTTRRGAAETDLLKWVPIGAVKFYGPLIPGLRVATAYFHGCTVFVVVGSRGLFFGHMAQEMIGPNNRPCRALETRALTEEVLIPEIELSEGLSDHSFNEVSPPDCPTERYAIIMGSVPDNRLDQGPARLKEYFMDEDEGAGVPPENVRYTPYSSQTPGPDDPPGPFGKGLVTVDDDGVDDKGRQLVVLRVFMYSDTPRLTLRFLVEDGQFVAQPEIMVANSLTTTDGNKRYNRK</sequence>
<gene>
    <name evidence="3" type="ORF">N656DRAFT_771117</name>
</gene>
<reference evidence="3" key="1">
    <citation type="journal article" date="2023" name="Mol. Phylogenet. Evol.">
        <title>Genome-scale phylogeny and comparative genomics of the fungal order Sordariales.</title>
        <authorList>
            <person name="Hensen N."/>
            <person name="Bonometti L."/>
            <person name="Westerberg I."/>
            <person name="Brannstrom I.O."/>
            <person name="Guillou S."/>
            <person name="Cros-Aarteil S."/>
            <person name="Calhoun S."/>
            <person name="Haridas S."/>
            <person name="Kuo A."/>
            <person name="Mondo S."/>
            <person name="Pangilinan J."/>
            <person name="Riley R."/>
            <person name="LaButti K."/>
            <person name="Andreopoulos B."/>
            <person name="Lipzen A."/>
            <person name="Chen C."/>
            <person name="Yan M."/>
            <person name="Daum C."/>
            <person name="Ng V."/>
            <person name="Clum A."/>
            <person name="Steindorff A."/>
            <person name="Ohm R.A."/>
            <person name="Martin F."/>
            <person name="Silar P."/>
            <person name="Natvig D.O."/>
            <person name="Lalanne C."/>
            <person name="Gautier V."/>
            <person name="Ament-Velasquez S.L."/>
            <person name="Kruys A."/>
            <person name="Hutchinson M.I."/>
            <person name="Powell A.J."/>
            <person name="Barry K."/>
            <person name="Miller A.N."/>
            <person name="Grigoriev I.V."/>
            <person name="Debuchy R."/>
            <person name="Gladieux P."/>
            <person name="Hiltunen Thoren M."/>
            <person name="Johannesson H."/>
        </authorList>
    </citation>
    <scope>NUCLEOTIDE SEQUENCE</scope>
    <source>
        <strain evidence="3">CBS 508.74</strain>
    </source>
</reference>
<dbReference type="PANTHER" id="PTHR39613:SF1">
    <property type="entry name" value="ANCHORED CELL WALL PROTEIN, PUTATIVE (AFU_ORTHOLOGUE AFUA_4G08960)-RELATED"/>
    <property type="match status" value="1"/>
</dbReference>
<feature type="chain" id="PRO_5042884665" description="Cell wall mannoprotein PIR1-like C-terminal domain-containing protein" evidence="1">
    <location>
        <begin position="21"/>
        <end position="510"/>
    </location>
</feature>
<proteinExistence type="predicted"/>
<dbReference type="Pfam" id="PF22799">
    <property type="entry name" value="PIR1-like_C"/>
    <property type="match status" value="1"/>
</dbReference>
<feature type="signal peptide" evidence="1">
    <location>
        <begin position="1"/>
        <end position="20"/>
    </location>
</feature>
<accession>A0AAN6T9H0</accession>
<keyword evidence="4" id="KW-1185">Reference proteome</keyword>
<organism evidence="3 4">
    <name type="scientific">Canariomyces notabilis</name>
    <dbReference type="NCBI Taxonomy" id="2074819"/>
    <lineage>
        <taxon>Eukaryota</taxon>
        <taxon>Fungi</taxon>
        <taxon>Dikarya</taxon>
        <taxon>Ascomycota</taxon>
        <taxon>Pezizomycotina</taxon>
        <taxon>Sordariomycetes</taxon>
        <taxon>Sordariomycetidae</taxon>
        <taxon>Sordariales</taxon>
        <taxon>Chaetomiaceae</taxon>
        <taxon>Canariomyces</taxon>
    </lineage>
</organism>
<name>A0AAN6T9H0_9PEZI</name>
<evidence type="ECO:0000313" key="4">
    <source>
        <dbReference type="Proteomes" id="UP001302812"/>
    </source>
</evidence>
<evidence type="ECO:0000259" key="2">
    <source>
        <dbReference type="Pfam" id="PF22799"/>
    </source>
</evidence>
<reference evidence="3" key="2">
    <citation type="submission" date="2023-05" db="EMBL/GenBank/DDBJ databases">
        <authorList>
            <consortium name="Lawrence Berkeley National Laboratory"/>
            <person name="Steindorff A."/>
            <person name="Hensen N."/>
            <person name="Bonometti L."/>
            <person name="Westerberg I."/>
            <person name="Brannstrom I.O."/>
            <person name="Guillou S."/>
            <person name="Cros-Aarteil S."/>
            <person name="Calhoun S."/>
            <person name="Haridas S."/>
            <person name="Kuo A."/>
            <person name="Mondo S."/>
            <person name="Pangilinan J."/>
            <person name="Riley R."/>
            <person name="Labutti K."/>
            <person name="Andreopoulos B."/>
            <person name="Lipzen A."/>
            <person name="Chen C."/>
            <person name="Yanf M."/>
            <person name="Daum C."/>
            <person name="Ng V."/>
            <person name="Clum A."/>
            <person name="Ohm R."/>
            <person name="Martin F."/>
            <person name="Silar P."/>
            <person name="Natvig D."/>
            <person name="Lalanne C."/>
            <person name="Gautier V."/>
            <person name="Ament-Velasquez S.L."/>
            <person name="Kruys A."/>
            <person name="Hutchinson M.I."/>
            <person name="Powell A.J."/>
            <person name="Barry K."/>
            <person name="Miller A.N."/>
            <person name="Grigoriev I.V."/>
            <person name="Debuchy R."/>
            <person name="Gladieux P."/>
            <person name="Thoren M.H."/>
            <person name="Johannesson H."/>
        </authorList>
    </citation>
    <scope>NUCLEOTIDE SEQUENCE</scope>
    <source>
        <strain evidence="3">CBS 508.74</strain>
    </source>
</reference>
<dbReference type="AlphaFoldDB" id="A0AAN6T9H0"/>
<evidence type="ECO:0000256" key="1">
    <source>
        <dbReference type="SAM" id="SignalP"/>
    </source>
</evidence>